<dbReference type="Proteomes" id="UP001549139">
    <property type="component" value="Unassembled WGS sequence"/>
</dbReference>
<reference evidence="1 2" key="1">
    <citation type="submission" date="2024-06" db="EMBL/GenBank/DDBJ databases">
        <title>Sequencing the genomes of 1000 actinobacteria strains.</title>
        <authorList>
            <person name="Klenk H.-P."/>
        </authorList>
    </citation>
    <scope>NUCLEOTIDE SEQUENCE [LARGE SCALE GENOMIC DNA]</scope>
    <source>
        <strain evidence="1 2">DSM 44265</strain>
    </source>
</reference>
<dbReference type="EMBL" id="JBEPNZ010000001">
    <property type="protein sequence ID" value="MET3944986.1"/>
    <property type="molecule type" value="Genomic_DNA"/>
</dbReference>
<protein>
    <submittedName>
        <fullName evidence="1">Uncharacterized protein</fullName>
    </submittedName>
</protein>
<comment type="caution">
    <text evidence="1">The sequence shown here is derived from an EMBL/GenBank/DDBJ whole genome shotgun (WGS) entry which is preliminary data.</text>
</comment>
<evidence type="ECO:0000313" key="2">
    <source>
        <dbReference type="Proteomes" id="UP001549139"/>
    </source>
</evidence>
<proteinExistence type="predicted"/>
<keyword evidence="2" id="KW-1185">Reference proteome</keyword>
<dbReference type="RefSeq" id="WP_281351340.1">
    <property type="nucleotide sequence ID" value="NZ_JAAXPF010000003.1"/>
</dbReference>
<organism evidence="1 2">
    <name type="scientific">Corynebacterium mucifaciens</name>
    <dbReference type="NCBI Taxonomy" id="57171"/>
    <lineage>
        <taxon>Bacteria</taxon>
        <taxon>Bacillati</taxon>
        <taxon>Actinomycetota</taxon>
        <taxon>Actinomycetes</taxon>
        <taxon>Mycobacteriales</taxon>
        <taxon>Corynebacteriaceae</taxon>
        <taxon>Corynebacterium</taxon>
    </lineage>
</organism>
<name>A0ABV2NZK3_9CORY</name>
<evidence type="ECO:0000313" key="1">
    <source>
        <dbReference type="EMBL" id="MET3944986.1"/>
    </source>
</evidence>
<sequence>MPVAINSVLQVLTFGELGWFSSGDELDIQSAGPNPGMKLN</sequence>
<accession>A0ABV2NZK3</accession>
<gene>
    <name evidence="1" type="ORF">JOF50_001785</name>
</gene>